<keyword evidence="5 6" id="KW-0378">Hydrolase</keyword>
<evidence type="ECO:0000313" key="10">
    <source>
        <dbReference type="EMBL" id="OZG52297.1"/>
    </source>
</evidence>
<feature type="region of interest" description="Disordered" evidence="8">
    <location>
        <begin position="1"/>
        <end position="37"/>
    </location>
</feature>
<dbReference type="PANTHER" id="PTHR47268">
    <property type="entry name" value="ACYLPHOSPHATASE"/>
    <property type="match status" value="1"/>
</dbReference>
<evidence type="ECO:0000256" key="5">
    <source>
        <dbReference type="PROSITE-ProRule" id="PRU00520"/>
    </source>
</evidence>
<keyword evidence="11" id="KW-1185">Reference proteome</keyword>
<dbReference type="EMBL" id="MWWR01000004">
    <property type="protein sequence ID" value="OZG52297.1"/>
    <property type="molecule type" value="Genomic_DNA"/>
</dbReference>
<name>A0A261EZM5_9BIFI</name>
<accession>A0A261EZM5</accession>
<feature type="active site" evidence="5">
    <location>
        <position position="58"/>
    </location>
</feature>
<feature type="domain" description="Acylphosphatase-like" evidence="9">
    <location>
        <begin position="43"/>
        <end position="133"/>
    </location>
</feature>
<dbReference type="InterPro" id="IPR036046">
    <property type="entry name" value="Acylphosphatase-like_dom_sf"/>
</dbReference>
<dbReference type="OrthoDB" id="3182027at2"/>
<evidence type="ECO:0000313" key="11">
    <source>
        <dbReference type="Proteomes" id="UP000216725"/>
    </source>
</evidence>
<dbReference type="PANTHER" id="PTHR47268:SF4">
    <property type="entry name" value="ACYLPHOSPHATASE"/>
    <property type="match status" value="1"/>
</dbReference>
<feature type="compositionally biased region" description="Polar residues" evidence="8">
    <location>
        <begin position="22"/>
        <end position="35"/>
    </location>
</feature>
<dbReference type="InterPro" id="IPR001792">
    <property type="entry name" value="Acylphosphatase-like_dom"/>
</dbReference>
<dbReference type="InterPro" id="IPR017968">
    <property type="entry name" value="Acylphosphatase_CS"/>
</dbReference>
<evidence type="ECO:0000256" key="6">
    <source>
        <dbReference type="RuleBase" id="RU000553"/>
    </source>
</evidence>
<reference evidence="10 11" key="1">
    <citation type="journal article" date="2017" name="BMC Genomics">
        <title>Comparative genomic and phylogenomic analyses of the Bifidobacteriaceae family.</title>
        <authorList>
            <person name="Lugli G.A."/>
            <person name="Milani C."/>
            <person name="Turroni F."/>
            <person name="Duranti S."/>
            <person name="Mancabelli L."/>
            <person name="Mangifesta M."/>
            <person name="Ferrario C."/>
            <person name="Modesto M."/>
            <person name="Mattarelli P."/>
            <person name="Jiri K."/>
            <person name="van Sinderen D."/>
            <person name="Ventura M."/>
        </authorList>
    </citation>
    <scope>NUCLEOTIDE SEQUENCE [LARGE SCALE GENOMIC DNA]</scope>
    <source>
        <strain evidence="10 11">DSM 24742</strain>
    </source>
</reference>
<dbReference type="InterPro" id="IPR020456">
    <property type="entry name" value="Acylphosphatase"/>
</dbReference>
<dbReference type="EC" id="3.6.1.7" evidence="2 5"/>
<dbReference type="PROSITE" id="PS00150">
    <property type="entry name" value="ACYLPHOSPHATASE_1"/>
    <property type="match status" value="1"/>
</dbReference>
<dbReference type="PROSITE" id="PS51160">
    <property type="entry name" value="ACYLPHOSPHATASE_3"/>
    <property type="match status" value="1"/>
</dbReference>
<evidence type="ECO:0000256" key="2">
    <source>
        <dbReference type="ARBA" id="ARBA00012150"/>
    </source>
</evidence>
<comment type="similarity">
    <text evidence="1 7">Belongs to the acylphosphatase family.</text>
</comment>
<dbReference type="PRINTS" id="PR00112">
    <property type="entry name" value="ACYLPHPHTASE"/>
</dbReference>
<evidence type="ECO:0000256" key="4">
    <source>
        <dbReference type="ARBA" id="ARBA00047645"/>
    </source>
</evidence>
<feature type="active site" evidence="5">
    <location>
        <position position="76"/>
    </location>
</feature>
<evidence type="ECO:0000256" key="1">
    <source>
        <dbReference type="ARBA" id="ARBA00005614"/>
    </source>
</evidence>
<protein>
    <recommendedName>
        <fullName evidence="3 5">Acylphosphatase</fullName>
        <ecNumber evidence="2 5">3.6.1.7</ecNumber>
    </recommendedName>
</protein>
<organism evidence="10 11">
    <name type="scientific">Pseudoscardovia radai</name>
    <dbReference type="NCBI Taxonomy" id="987066"/>
    <lineage>
        <taxon>Bacteria</taxon>
        <taxon>Bacillati</taxon>
        <taxon>Actinomycetota</taxon>
        <taxon>Actinomycetes</taxon>
        <taxon>Bifidobacteriales</taxon>
        <taxon>Bifidobacteriaceae</taxon>
        <taxon>Pseudoscardovia</taxon>
    </lineage>
</organism>
<evidence type="ECO:0000256" key="8">
    <source>
        <dbReference type="SAM" id="MobiDB-lite"/>
    </source>
</evidence>
<evidence type="ECO:0000256" key="7">
    <source>
        <dbReference type="RuleBase" id="RU004168"/>
    </source>
</evidence>
<evidence type="ECO:0000259" key="9">
    <source>
        <dbReference type="PROSITE" id="PS51160"/>
    </source>
</evidence>
<comment type="catalytic activity">
    <reaction evidence="4 5 6">
        <text>an acyl phosphate + H2O = a carboxylate + phosphate + H(+)</text>
        <dbReference type="Rhea" id="RHEA:14965"/>
        <dbReference type="ChEBI" id="CHEBI:15377"/>
        <dbReference type="ChEBI" id="CHEBI:15378"/>
        <dbReference type="ChEBI" id="CHEBI:29067"/>
        <dbReference type="ChEBI" id="CHEBI:43474"/>
        <dbReference type="ChEBI" id="CHEBI:59918"/>
        <dbReference type="EC" id="3.6.1.7"/>
    </reaction>
</comment>
<dbReference type="Proteomes" id="UP000216725">
    <property type="component" value="Unassembled WGS sequence"/>
</dbReference>
<dbReference type="GO" id="GO:0003998">
    <property type="term" value="F:acylphosphatase activity"/>
    <property type="evidence" value="ECO:0007669"/>
    <property type="project" value="UniProtKB-EC"/>
</dbReference>
<proteinExistence type="inferred from homology"/>
<evidence type="ECO:0000256" key="3">
    <source>
        <dbReference type="ARBA" id="ARBA00015991"/>
    </source>
</evidence>
<dbReference type="Gene3D" id="3.30.70.100">
    <property type="match status" value="1"/>
</dbReference>
<dbReference type="AlphaFoldDB" id="A0A261EZM5"/>
<sequence>MDRIRRGYRGAASRETAPAEQTDCTEPSAEQTDPQTYGDGVVRKHIVVTGLVQGVGFRYETLRRARRIGVVGWVRNCMDGSVELEVQGEPLRVASMIEWLWQGPEWSRVDDVTVESIPPLGRLEAESTFIVTR</sequence>
<dbReference type="RefSeq" id="WP_094660313.1">
    <property type="nucleotide sequence ID" value="NZ_MWWR01000004.1"/>
</dbReference>
<dbReference type="PROSITE" id="PS00151">
    <property type="entry name" value="ACYLPHOSPHATASE_2"/>
    <property type="match status" value="1"/>
</dbReference>
<dbReference type="Pfam" id="PF00708">
    <property type="entry name" value="Acylphosphatase"/>
    <property type="match status" value="1"/>
</dbReference>
<gene>
    <name evidence="10" type="ORF">PSRA_0486</name>
</gene>
<dbReference type="SUPFAM" id="SSF54975">
    <property type="entry name" value="Acylphosphatase/BLUF domain-like"/>
    <property type="match status" value="1"/>
</dbReference>
<comment type="caution">
    <text evidence="10">The sequence shown here is derived from an EMBL/GenBank/DDBJ whole genome shotgun (WGS) entry which is preliminary data.</text>
</comment>